<evidence type="ECO:0000256" key="1">
    <source>
        <dbReference type="SAM" id="SignalP"/>
    </source>
</evidence>
<evidence type="ECO:0000313" key="2">
    <source>
        <dbReference type="EMBL" id="BFO72221.1"/>
    </source>
</evidence>
<proteinExistence type="predicted"/>
<dbReference type="SUPFAM" id="SSF75005">
    <property type="entry name" value="Arabinanase/levansucrase/invertase"/>
    <property type="match status" value="1"/>
</dbReference>
<dbReference type="Gene3D" id="2.115.10.20">
    <property type="entry name" value="Glycosyl hydrolase domain, family 43"/>
    <property type="match status" value="1"/>
</dbReference>
<reference evidence="2" key="1">
    <citation type="submission" date="2024-07" db="EMBL/GenBank/DDBJ databases">
        <title>Complete genome sequence of Prevotella sp. YM-2024 GTC17253.</title>
        <authorList>
            <person name="Hayashi M."/>
            <person name="Muto Y."/>
            <person name="Tanaka K."/>
            <person name="Niwa H."/>
        </authorList>
    </citation>
    <scope>NUCLEOTIDE SEQUENCE</scope>
    <source>
        <strain evidence="2">GTC17253</strain>
    </source>
</reference>
<dbReference type="EMBL" id="AP035785">
    <property type="protein sequence ID" value="BFO72221.1"/>
    <property type="molecule type" value="Genomic_DNA"/>
</dbReference>
<organism evidence="2">
    <name type="scientific">Prevotella sp. GTC17253</name>
    <dbReference type="NCBI Taxonomy" id="3236793"/>
    <lineage>
        <taxon>Bacteria</taxon>
        <taxon>Pseudomonadati</taxon>
        <taxon>Bacteroidota</taxon>
        <taxon>Bacteroidia</taxon>
        <taxon>Bacteroidales</taxon>
        <taxon>Prevotellaceae</taxon>
        <taxon>Prevotella</taxon>
    </lineage>
</organism>
<dbReference type="AlphaFoldDB" id="A0AB33IX57"/>
<accession>A0AB33IX57</accession>
<protein>
    <recommendedName>
        <fullName evidence="3">Glycosyl hydrolase family 32</fullName>
    </recommendedName>
</protein>
<evidence type="ECO:0008006" key="3">
    <source>
        <dbReference type="Google" id="ProtNLM"/>
    </source>
</evidence>
<sequence length="554" mass="64013">MKRVFISILLFSMLTSAHAQTLSNGIELPAQWPPRLEIPTKRAEMPVPYLQTKPRVIPINVGRQLFVDDFLISSTNLKRIFHTPHFYEGNPVLEPDKEWEKTRNGVPYAAPFSDGIWYDELDNKYKMWYLAGANNEYDNGRQTFHTCYAESNDGKKWIKPNLGLYGNTNIVDTCNRDAATIWLDRNEKDFNKRWKFFNIERRATDGRWQMVLKYSSDGIHWSKGVAQSGDLFDRTTAFYNPFTNKWGLSMRYSTDISSRSRAYVEHSDPEMLVSIAHRTRKDVQDKNIVFWFTPDDKELHHEKYTETKPGIYNFDCIPYESIMLGFYSAWQGPENNICAKDNIQKRNVISLGYSRDGFHFSRPTHTPFMNVNETEGAWNWGNMQSINGVPLIVGDSLYFYSSGRRLNNIFWDGYSSTGLATLRRDGFVSMQSGKQEGFLETETITFNGEYLFVNADMRKGVLKIEILDEEGNIIPGFSYKDCIAMKGRNSTKWLITWKNKKNLASINKKNVHFKFYLKQGELYSFWISPWITGESCGYTAGGGPDLSPKGIDIK</sequence>
<feature type="signal peptide" evidence="1">
    <location>
        <begin position="1"/>
        <end position="19"/>
    </location>
</feature>
<keyword evidence="1" id="KW-0732">Signal</keyword>
<dbReference type="InterPro" id="IPR023296">
    <property type="entry name" value="Glyco_hydro_beta-prop_sf"/>
</dbReference>
<feature type="chain" id="PRO_5044293533" description="Glycosyl hydrolase family 32" evidence="1">
    <location>
        <begin position="20"/>
        <end position="554"/>
    </location>
</feature>
<gene>
    <name evidence="2" type="ORF">GTC17253_21870</name>
</gene>
<name>A0AB33IX57_9BACT</name>